<gene>
    <name evidence="1" type="ORF">DPMN_064033</name>
</gene>
<dbReference type="EMBL" id="JAIWYP010000013">
    <property type="protein sequence ID" value="KAH3721116.1"/>
    <property type="molecule type" value="Genomic_DNA"/>
</dbReference>
<organism evidence="1 2">
    <name type="scientific">Dreissena polymorpha</name>
    <name type="common">Zebra mussel</name>
    <name type="synonym">Mytilus polymorpha</name>
    <dbReference type="NCBI Taxonomy" id="45954"/>
    <lineage>
        <taxon>Eukaryota</taxon>
        <taxon>Metazoa</taxon>
        <taxon>Spiralia</taxon>
        <taxon>Lophotrochozoa</taxon>
        <taxon>Mollusca</taxon>
        <taxon>Bivalvia</taxon>
        <taxon>Autobranchia</taxon>
        <taxon>Heteroconchia</taxon>
        <taxon>Euheterodonta</taxon>
        <taxon>Imparidentia</taxon>
        <taxon>Neoheterodontei</taxon>
        <taxon>Myida</taxon>
        <taxon>Dreissenoidea</taxon>
        <taxon>Dreissenidae</taxon>
        <taxon>Dreissena</taxon>
    </lineage>
</organism>
<evidence type="ECO:0000313" key="1">
    <source>
        <dbReference type="EMBL" id="KAH3721116.1"/>
    </source>
</evidence>
<reference evidence="1" key="1">
    <citation type="journal article" date="2019" name="bioRxiv">
        <title>The Genome of the Zebra Mussel, Dreissena polymorpha: A Resource for Invasive Species Research.</title>
        <authorList>
            <person name="McCartney M.A."/>
            <person name="Auch B."/>
            <person name="Kono T."/>
            <person name="Mallez S."/>
            <person name="Zhang Y."/>
            <person name="Obille A."/>
            <person name="Becker A."/>
            <person name="Abrahante J.E."/>
            <person name="Garbe J."/>
            <person name="Badalamenti J.P."/>
            <person name="Herman A."/>
            <person name="Mangelson H."/>
            <person name="Liachko I."/>
            <person name="Sullivan S."/>
            <person name="Sone E.D."/>
            <person name="Koren S."/>
            <person name="Silverstein K.A.T."/>
            <person name="Beckman K.B."/>
            <person name="Gohl D.M."/>
        </authorList>
    </citation>
    <scope>NUCLEOTIDE SEQUENCE</scope>
    <source>
        <strain evidence="1">Duluth1</strain>
        <tissue evidence="1">Whole animal</tissue>
    </source>
</reference>
<comment type="caution">
    <text evidence="1">The sequence shown here is derived from an EMBL/GenBank/DDBJ whole genome shotgun (WGS) entry which is preliminary data.</text>
</comment>
<keyword evidence="2" id="KW-1185">Reference proteome</keyword>
<dbReference type="AlphaFoldDB" id="A0A9D4HLR3"/>
<accession>A0A9D4HLR3</accession>
<reference evidence="1" key="2">
    <citation type="submission" date="2020-11" db="EMBL/GenBank/DDBJ databases">
        <authorList>
            <person name="McCartney M.A."/>
            <person name="Auch B."/>
            <person name="Kono T."/>
            <person name="Mallez S."/>
            <person name="Becker A."/>
            <person name="Gohl D.M."/>
            <person name="Silverstein K.A.T."/>
            <person name="Koren S."/>
            <person name="Bechman K.B."/>
            <person name="Herman A."/>
            <person name="Abrahante J.E."/>
            <person name="Garbe J."/>
        </authorList>
    </citation>
    <scope>NUCLEOTIDE SEQUENCE</scope>
    <source>
        <strain evidence="1">Duluth1</strain>
        <tissue evidence="1">Whole animal</tissue>
    </source>
</reference>
<protein>
    <submittedName>
        <fullName evidence="1">Uncharacterized protein</fullName>
    </submittedName>
</protein>
<name>A0A9D4HLR3_DREPO</name>
<evidence type="ECO:0000313" key="2">
    <source>
        <dbReference type="Proteomes" id="UP000828390"/>
    </source>
</evidence>
<proteinExistence type="predicted"/>
<dbReference type="Proteomes" id="UP000828390">
    <property type="component" value="Unassembled WGS sequence"/>
</dbReference>
<sequence>MNLQKLLAARDGHRATLEDLFVQLETAKENNSYDEFELCIEMINDVLALLKSVDEKITNTTNTTDAENIATELRETAAYSFHLKLKLRIYKKQAANAKHGSSEPPACLEHET</sequence>